<protein>
    <recommendedName>
        <fullName evidence="7">BLOC-1-related complex subunit 7</fullName>
    </recommendedName>
</protein>
<dbReference type="AlphaFoldDB" id="A0AAX4P407"/>
<evidence type="ECO:0000313" key="6">
    <source>
        <dbReference type="Proteomes" id="UP001472866"/>
    </source>
</evidence>
<dbReference type="InterPro" id="IPR019320">
    <property type="entry name" value="BORCS8"/>
</dbReference>
<reference evidence="5 6" key="1">
    <citation type="submission" date="2024-03" db="EMBL/GenBank/DDBJ databases">
        <title>Complete genome sequence of the green alga Chloropicon roscoffensis RCC1871.</title>
        <authorList>
            <person name="Lemieux C."/>
            <person name="Pombert J.-F."/>
            <person name="Otis C."/>
            <person name="Turmel M."/>
        </authorList>
    </citation>
    <scope>NUCLEOTIDE SEQUENCE [LARGE SCALE GENOMIC DNA]</scope>
    <source>
        <strain evidence="5 6">RCC1871</strain>
    </source>
</reference>
<evidence type="ECO:0000256" key="3">
    <source>
        <dbReference type="ARBA" id="ARBA00023136"/>
    </source>
</evidence>
<evidence type="ECO:0008006" key="7">
    <source>
        <dbReference type="Google" id="ProtNLM"/>
    </source>
</evidence>
<sequence length="104" mass="11685">MARGNSSLQRREAVTSTNEFLREIANEPSLGLYYLQEHVSTSVPALMEVKARFKECTKAAHAEIHSLNNCVYSVKHFCGVVPGHLDRASERLERAIARLQDSQD</sequence>
<dbReference type="PANTHER" id="PTHR21146">
    <property type="entry name" value="MEF2B PROTEIN"/>
    <property type="match status" value="1"/>
</dbReference>
<keyword evidence="4" id="KW-0458">Lysosome</keyword>
<comment type="subcellular location">
    <subcellularLocation>
        <location evidence="1">Lysosome membrane</location>
    </subcellularLocation>
</comment>
<evidence type="ECO:0000256" key="2">
    <source>
        <dbReference type="ARBA" id="ARBA00010463"/>
    </source>
</evidence>
<comment type="similarity">
    <text evidence="2">Belongs to the BORCS8 family.</text>
</comment>
<accession>A0AAX4P407</accession>
<keyword evidence="3" id="KW-0472">Membrane</keyword>
<keyword evidence="6" id="KW-1185">Reference proteome</keyword>
<organism evidence="5 6">
    <name type="scientific">Chloropicon roscoffensis</name>
    <dbReference type="NCBI Taxonomy" id="1461544"/>
    <lineage>
        <taxon>Eukaryota</taxon>
        <taxon>Viridiplantae</taxon>
        <taxon>Chlorophyta</taxon>
        <taxon>Chloropicophyceae</taxon>
        <taxon>Chloropicales</taxon>
        <taxon>Chloropicaceae</taxon>
        <taxon>Chloropicon</taxon>
    </lineage>
</organism>
<evidence type="ECO:0000256" key="4">
    <source>
        <dbReference type="ARBA" id="ARBA00023228"/>
    </source>
</evidence>
<dbReference type="Pfam" id="PF10167">
    <property type="entry name" value="BORCS8"/>
    <property type="match status" value="1"/>
</dbReference>
<name>A0AAX4P407_9CHLO</name>
<gene>
    <name evidence="5" type="ORF">HKI87_03g21770</name>
</gene>
<dbReference type="EMBL" id="CP151503">
    <property type="protein sequence ID" value="WZN60643.1"/>
    <property type="molecule type" value="Genomic_DNA"/>
</dbReference>
<evidence type="ECO:0000256" key="1">
    <source>
        <dbReference type="ARBA" id="ARBA00004656"/>
    </source>
</evidence>
<proteinExistence type="inferred from homology"/>
<evidence type="ECO:0000313" key="5">
    <source>
        <dbReference type="EMBL" id="WZN60643.1"/>
    </source>
</evidence>
<dbReference type="GO" id="GO:0005765">
    <property type="term" value="C:lysosomal membrane"/>
    <property type="evidence" value="ECO:0007669"/>
    <property type="project" value="UniProtKB-SubCell"/>
</dbReference>
<dbReference type="Proteomes" id="UP001472866">
    <property type="component" value="Chromosome 03"/>
</dbReference>
<dbReference type="PANTHER" id="PTHR21146:SF0">
    <property type="entry name" value="BLOC-1-RELATED COMPLEX SUBUNIT 8"/>
    <property type="match status" value="1"/>
</dbReference>